<gene>
    <name evidence="1" type="ORF">LWI29_025866</name>
</gene>
<protein>
    <submittedName>
        <fullName evidence="1">Uncharacterized protein</fullName>
    </submittedName>
</protein>
<dbReference type="PANTHER" id="PTHR33563">
    <property type="match status" value="1"/>
</dbReference>
<evidence type="ECO:0000313" key="2">
    <source>
        <dbReference type="Proteomes" id="UP001168877"/>
    </source>
</evidence>
<dbReference type="PANTHER" id="PTHR33563:SF5">
    <property type="entry name" value="USPA DOMAIN-CONTAINING PROTEIN"/>
    <property type="match status" value="1"/>
</dbReference>
<reference evidence="1" key="2">
    <citation type="submission" date="2023-06" db="EMBL/GenBank/DDBJ databases">
        <authorList>
            <person name="Swenson N.G."/>
            <person name="Wegrzyn J.L."/>
            <person name="Mcevoy S.L."/>
        </authorList>
    </citation>
    <scope>NUCLEOTIDE SEQUENCE</scope>
    <source>
        <strain evidence="1">NS2018</strain>
        <tissue evidence="1">Leaf</tissue>
    </source>
</reference>
<dbReference type="InterPro" id="IPR002812">
    <property type="entry name" value="DHQS"/>
</dbReference>
<accession>A0AA39T9K0</accession>
<dbReference type="AlphaFoldDB" id="A0AA39T9K0"/>
<sequence>MRERQRVVVIEDANRRKEVSSSAIRWALHGLSLQPGDQLILLGVLHHLNTPMGYKSRVGSSSIFGGNQRIIEIEAATRKKEYENNLDIIQISKLYQTQGVEFRIEVAIGPSPKEVALISAQNHKATWVILDRQMKKDKKYFLKRLSCGISRMKRNKSIEQLRGPKSLILQKRTVSVSYDEMIPGSPDEDDLFSIEL</sequence>
<organism evidence="1 2">
    <name type="scientific">Acer saccharum</name>
    <name type="common">Sugar maple</name>
    <dbReference type="NCBI Taxonomy" id="4024"/>
    <lineage>
        <taxon>Eukaryota</taxon>
        <taxon>Viridiplantae</taxon>
        <taxon>Streptophyta</taxon>
        <taxon>Embryophyta</taxon>
        <taxon>Tracheophyta</taxon>
        <taxon>Spermatophyta</taxon>
        <taxon>Magnoliopsida</taxon>
        <taxon>eudicotyledons</taxon>
        <taxon>Gunneridae</taxon>
        <taxon>Pentapetalae</taxon>
        <taxon>rosids</taxon>
        <taxon>malvids</taxon>
        <taxon>Sapindales</taxon>
        <taxon>Sapindaceae</taxon>
        <taxon>Hippocastanoideae</taxon>
        <taxon>Acereae</taxon>
        <taxon>Acer</taxon>
    </lineage>
</organism>
<dbReference type="Proteomes" id="UP001168877">
    <property type="component" value="Unassembled WGS sequence"/>
</dbReference>
<dbReference type="GO" id="GO:0003856">
    <property type="term" value="F:3-dehydroquinate synthase activity"/>
    <property type="evidence" value="ECO:0007669"/>
    <property type="project" value="InterPro"/>
</dbReference>
<dbReference type="GO" id="GO:0016491">
    <property type="term" value="F:oxidoreductase activity"/>
    <property type="evidence" value="ECO:0007669"/>
    <property type="project" value="InterPro"/>
</dbReference>
<comment type="caution">
    <text evidence="1">The sequence shown here is derived from an EMBL/GenBank/DDBJ whole genome shotgun (WGS) entry which is preliminary data.</text>
</comment>
<name>A0AA39T9K0_ACESA</name>
<dbReference type="EMBL" id="JAUESC010000002">
    <property type="protein sequence ID" value="KAK0605361.1"/>
    <property type="molecule type" value="Genomic_DNA"/>
</dbReference>
<proteinExistence type="predicted"/>
<dbReference type="GO" id="GO:0009073">
    <property type="term" value="P:aromatic amino acid family biosynthetic process"/>
    <property type="evidence" value="ECO:0007669"/>
    <property type="project" value="InterPro"/>
</dbReference>
<keyword evidence="2" id="KW-1185">Reference proteome</keyword>
<reference evidence="1" key="1">
    <citation type="journal article" date="2022" name="Plant J.">
        <title>Strategies of tolerance reflected in two North American maple genomes.</title>
        <authorList>
            <person name="McEvoy S.L."/>
            <person name="Sezen U.U."/>
            <person name="Trouern-Trend A."/>
            <person name="McMahon S.M."/>
            <person name="Schaberg P.G."/>
            <person name="Yang J."/>
            <person name="Wegrzyn J.L."/>
            <person name="Swenson N.G."/>
        </authorList>
    </citation>
    <scope>NUCLEOTIDE SEQUENCE</scope>
    <source>
        <strain evidence="1">NS2018</strain>
    </source>
</reference>
<evidence type="ECO:0000313" key="1">
    <source>
        <dbReference type="EMBL" id="KAK0605361.1"/>
    </source>
</evidence>